<gene>
    <name evidence="1" type="ORF">HMPREF3226_02096</name>
</gene>
<evidence type="ECO:0000313" key="2">
    <source>
        <dbReference type="Proteomes" id="UP000070533"/>
    </source>
</evidence>
<dbReference type="Proteomes" id="UP000070533">
    <property type="component" value="Unassembled WGS sequence"/>
</dbReference>
<protein>
    <submittedName>
        <fullName evidence="1">Uncharacterized protein</fullName>
    </submittedName>
</protein>
<name>A0A133PYU3_9BACT</name>
<dbReference type="EMBL" id="LRQG01000185">
    <property type="protein sequence ID" value="KXA35408.1"/>
    <property type="molecule type" value="Genomic_DNA"/>
</dbReference>
<organism evidence="1 2">
    <name type="scientific">Prevotella corporis</name>
    <dbReference type="NCBI Taxonomy" id="28128"/>
    <lineage>
        <taxon>Bacteria</taxon>
        <taxon>Pseudomonadati</taxon>
        <taxon>Bacteroidota</taxon>
        <taxon>Bacteroidia</taxon>
        <taxon>Bacteroidales</taxon>
        <taxon>Prevotellaceae</taxon>
        <taxon>Prevotella</taxon>
    </lineage>
</organism>
<comment type="caution">
    <text evidence="1">The sequence shown here is derived from an EMBL/GenBank/DDBJ whole genome shotgun (WGS) entry which is preliminary data.</text>
</comment>
<dbReference type="PATRIC" id="fig|28128.5.peg.2158"/>
<dbReference type="STRING" id="28128.HMPREF3226_02096"/>
<evidence type="ECO:0000313" key="1">
    <source>
        <dbReference type="EMBL" id="KXA35408.1"/>
    </source>
</evidence>
<sequence length="53" mass="6267">MPDLASRANPFNTSHYQKIFQTKSNPLNTKELYSHLQKMSFRRSIADLLQNER</sequence>
<proteinExistence type="predicted"/>
<reference evidence="2" key="1">
    <citation type="submission" date="2016-01" db="EMBL/GenBank/DDBJ databases">
        <authorList>
            <person name="Mitreva M."/>
            <person name="Pepin K.H."/>
            <person name="Mihindukulasuriya K.A."/>
            <person name="Fulton R."/>
            <person name="Fronick C."/>
            <person name="O'Laughlin M."/>
            <person name="Miner T."/>
            <person name="Herter B."/>
            <person name="Rosa B.A."/>
            <person name="Cordes M."/>
            <person name="Tomlinson C."/>
            <person name="Wollam A."/>
            <person name="Palsikar V.B."/>
            <person name="Mardis E.R."/>
            <person name="Wilson R.K."/>
        </authorList>
    </citation>
    <scope>NUCLEOTIDE SEQUENCE [LARGE SCALE GENOMIC DNA]</scope>
    <source>
        <strain evidence="2">MJR7716</strain>
    </source>
</reference>
<accession>A0A133PYU3</accession>
<dbReference type="AlphaFoldDB" id="A0A133PYU3"/>
<keyword evidence="2" id="KW-1185">Reference proteome</keyword>